<dbReference type="Proteomes" id="UP001320119">
    <property type="component" value="Chromosome"/>
</dbReference>
<gene>
    <name evidence="2" type="ORF">MARGE09_P0123</name>
</gene>
<evidence type="ECO:0000256" key="1">
    <source>
        <dbReference type="SAM" id="Phobius"/>
    </source>
</evidence>
<organism evidence="2 3">
    <name type="scientific">Marinagarivorans cellulosilyticus</name>
    <dbReference type="NCBI Taxonomy" id="2721545"/>
    <lineage>
        <taxon>Bacteria</taxon>
        <taxon>Pseudomonadati</taxon>
        <taxon>Pseudomonadota</taxon>
        <taxon>Gammaproteobacteria</taxon>
        <taxon>Cellvibrionales</taxon>
        <taxon>Cellvibrionaceae</taxon>
        <taxon>Marinagarivorans</taxon>
    </lineage>
</organism>
<evidence type="ECO:0000313" key="2">
    <source>
        <dbReference type="EMBL" id="BCD95924.1"/>
    </source>
</evidence>
<dbReference type="AlphaFoldDB" id="A0AAN1WE45"/>
<dbReference type="Pfam" id="PF09955">
    <property type="entry name" value="DUF2189"/>
    <property type="match status" value="1"/>
</dbReference>
<keyword evidence="1" id="KW-0472">Membrane</keyword>
<evidence type="ECO:0000313" key="3">
    <source>
        <dbReference type="Proteomes" id="UP001320119"/>
    </source>
</evidence>
<reference evidence="2 3" key="1">
    <citation type="journal article" date="2022" name="IScience">
        <title>An ultrasensitive nanofiber-based assay for enzymatic hydrolysis and deep-sea microbial degradation of cellulose.</title>
        <authorList>
            <person name="Tsudome M."/>
            <person name="Tachioka M."/>
            <person name="Miyazaki M."/>
            <person name="Uchimura K."/>
            <person name="Tsuda M."/>
            <person name="Takaki Y."/>
            <person name="Deguchi S."/>
        </authorList>
    </citation>
    <scope>NUCLEOTIDE SEQUENCE [LARGE SCALE GENOMIC DNA]</scope>
    <source>
        <strain evidence="2 3">GE09</strain>
    </source>
</reference>
<keyword evidence="3" id="KW-1185">Reference proteome</keyword>
<feature type="transmembrane region" description="Helical" evidence="1">
    <location>
        <begin position="82"/>
        <end position="106"/>
    </location>
</feature>
<accession>A0AAN1WE45</accession>
<feature type="transmembrane region" description="Helical" evidence="1">
    <location>
        <begin position="218"/>
        <end position="237"/>
    </location>
</feature>
<keyword evidence="1" id="KW-0812">Transmembrane</keyword>
<protein>
    <recommendedName>
        <fullName evidence="4">DUF2189 domain-containing protein</fullName>
    </recommendedName>
</protein>
<keyword evidence="1" id="KW-1133">Transmembrane helix</keyword>
<evidence type="ECO:0008006" key="4">
    <source>
        <dbReference type="Google" id="ProtNLM"/>
    </source>
</evidence>
<sequence>MATNLHNEHNNPTIFTRIPKGTSLTDKYIQANVVGTFEPYRWLLLAFNDFYKAPFLSLFFGAVFAVIPALILHFAYSAGNWMFLLPASAAFALIGPAFATVLYDIAWEIEKGHKPSFRHSVKMLARNPAGEWGFAFVLLVLMIAWMRLAGIIYALYPAHSSPSLEELLPFLTLGTLAGAVLTIAGFSISAFTPQLLLERRLDMMTAMATSVNAVRKNAKAMVFWASLVFGLIMIGFLTKAIAFIIIMPLLSFASWHGYIAIIKTKAPRSFE</sequence>
<proteinExistence type="predicted"/>
<feature type="transmembrane region" description="Helical" evidence="1">
    <location>
        <begin position="132"/>
        <end position="156"/>
    </location>
</feature>
<dbReference type="KEGG" id="marq:MARGE09_P0123"/>
<name>A0AAN1WE45_9GAMM</name>
<dbReference type="RefSeq" id="WP_236985429.1">
    <property type="nucleotide sequence ID" value="NZ_AP023086.1"/>
</dbReference>
<dbReference type="InterPro" id="IPR018692">
    <property type="entry name" value="DUF2189"/>
</dbReference>
<feature type="transmembrane region" description="Helical" evidence="1">
    <location>
        <begin position="55"/>
        <end position="76"/>
    </location>
</feature>
<feature type="transmembrane region" description="Helical" evidence="1">
    <location>
        <begin position="243"/>
        <end position="262"/>
    </location>
</feature>
<feature type="transmembrane region" description="Helical" evidence="1">
    <location>
        <begin position="176"/>
        <end position="197"/>
    </location>
</feature>
<dbReference type="EMBL" id="AP023086">
    <property type="protein sequence ID" value="BCD95924.1"/>
    <property type="molecule type" value="Genomic_DNA"/>
</dbReference>